<keyword evidence="4 8" id="KW-0547">Nucleotide-binding</keyword>
<proteinExistence type="inferred from homology"/>
<dbReference type="GO" id="GO:0004642">
    <property type="term" value="F:phosphoribosylformylglycinamidine synthase activity"/>
    <property type="evidence" value="ECO:0007669"/>
    <property type="project" value="UniProtKB-UniRule"/>
</dbReference>
<feature type="active site" description="Proton acceptor" evidence="8">
    <location>
        <position position="129"/>
    </location>
</feature>
<dbReference type="GO" id="GO:0006189">
    <property type="term" value="P:'de novo' IMP biosynthetic process"/>
    <property type="evidence" value="ECO:0007669"/>
    <property type="project" value="UniProtKB-UniRule"/>
</dbReference>
<reference evidence="9 10" key="1">
    <citation type="submission" date="2016-10" db="EMBL/GenBank/DDBJ databases">
        <authorList>
            <person name="de Groot N.N."/>
        </authorList>
    </citation>
    <scope>NUCLEOTIDE SEQUENCE [LARGE SCALE GENOMIC DNA]</scope>
    <source>
        <strain evidence="9 10">CGMCC 4.5506</strain>
    </source>
</reference>
<feature type="binding site" evidence="8">
    <location>
        <position position="539"/>
    </location>
    <ligand>
        <name>ATP</name>
        <dbReference type="ChEBI" id="CHEBI:30616"/>
    </ligand>
</feature>
<feature type="binding site" evidence="8">
    <location>
        <position position="151"/>
    </location>
    <ligand>
        <name>Mg(2+)</name>
        <dbReference type="ChEBI" id="CHEBI:18420"/>
        <label>2</label>
    </ligand>
</feature>
<dbReference type="EC" id="6.3.5.3" evidence="8"/>
<dbReference type="Gene3D" id="3.30.1330.10">
    <property type="entry name" value="PurM-like, N-terminal domain"/>
    <property type="match status" value="2"/>
</dbReference>
<feature type="binding site" evidence="8">
    <location>
        <position position="150"/>
    </location>
    <ligand>
        <name>substrate</name>
    </ligand>
</feature>
<feature type="binding site" evidence="8">
    <location>
        <position position="579"/>
    </location>
    <ligand>
        <name>substrate</name>
    </ligand>
</feature>
<dbReference type="FunFam" id="3.30.1330.10:FF:000004">
    <property type="entry name" value="Phosphoribosylformylglycinamidine synthase subunit PurL"/>
    <property type="match status" value="1"/>
</dbReference>
<evidence type="ECO:0000256" key="6">
    <source>
        <dbReference type="ARBA" id="ARBA00022840"/>
    </source>
</evidence>
<comment type="function">
    <text evidence="8">Part of the phosphoribosylformylglycinamidine synthase complex involved in the purines biosynthetic pathway. Catalyzes the ATP-dependent conversion of formylglycinamide ribonucleotide (FGAR) and glutamine to yield formylglycinamidine ribonucleotide (FGAM) and glutamate. The FGAM synthase complex is composed of three subunits. PurQ produces an ammonia molecule by converting glutamine to glutamate. PurL transfers the ammonia molecule to FGAR to form FGAM in an ATP-dependent manner. PurS interacts with PurQ and PurL and is thought to assist in the transfer of the ammonia molecule from PurQ to PurL.</text>
</comment>
<dbReference type="SUPFAM" id="SSF55326">
    <property type="entry name" value="PurM N-terminal domain-like"/>
    <property type="match status" value="2"/>
</dbReference>
<protein>
    <recommendedName>
        <fullName evidence="8">Phosphoribosylformylglycinamidine synthase subunit PurL</fullName>
        <shortName evidence="8">FGAM synthase</shortName>
        <ecNumber evidence="8">6.3.5.3</ecNumber>
    </recommendedName>
    <alternativeName>
        <fullName evidence="8">Formylglycinamide ribonucleotide amidotransferase subunit II</fullName>
        <shortName evidence="8">FGAR amidotransferase II</shortName>
        <shortName evidence="8">FGAR-AT II</shortName>
    </alternativeName>
    <alternativeName>
        <fullName evidence="8">Glutamine amidotransferase PurL</fullName>
    </alternativeName>
    <alternativeName>
        <fullName evidence="8">Phosphoribosylformylglycinamidine synthase subunit II</fullName>
    </alternativeName>
</protein>
<keyword evidence="5 8" id="KW-0658">Purine biosynthesis</keyword>
<dbReference type="GO" id="GO:0000287">
    <property type="term" value="F:magnesium ion binding"/>
    <property type="evidence" value="ECO:0007669"/>
    <property type="project" value="UniProtKB-UniRule"/>
</dbReference>
<dbReference type="CDD" id="cd02203">
    <property type="entry name" value="PurL_repeat1"/>
    <property type="match status" value="1"/>
</dbReference>
<keyword evidence="10" id="KW-1185">Reference proteome</keyword>
<evidence type="ECO:0000256" key="3">
    <source>
        <dbReference type="ARBA" id="ARBA00022723"/>
    </source>
</evidence>
<evidence type="ECO:0000256" key="2">
    <source>
        <dbReference type="ARBA" id="ARBA00022598"/>
    </source>
</evidence>
<comment type="similarity">
    <text evidence="8">Belongs to the FGAMS family.</text>
</comment>
<dbReference type="AlphaFoldDB" id="A0A1G6SGG7"/>
<dbReference type="Pfam" id="PF00586">
    <property type="entry name" value="AIRS"/>
    <property type="match status" value="2"/>
</dbReference>
<evidence type="ECO:0000256" key="1">
    <source>
        <dbReference type="ARBA" id="ARBA00022490"/>
    </source>
</evidence>
<feature type="binding site" evidence="8">
    <location>
        <position position="307"/>
    </location>
    <ligand>
        <name>Mg(2+)</name>
        <dbReference type="ChEBI" id="CHEBI:18420"/>
        <label>2</label>
    </ligand>
</feature>
<dbReference type="GO" id="GO:0005524">
    <property type="term" value="F:ATP binding"/>
    <property type="evidence" value="ECO:0007669"/>
    <property type="project" value="UniProtKB-UniRule"/>
</dbReference>
<feature type="binding site" evidence="8">
    <location>
        <position position="127"/>
    </location>
    <ligand>
        <name>Mg(2+)</name>
        <dbReference type="ChEBI" id="CHEBI:18420"/>
        <label>1</label>
    </ligand>
</feature>
<keyword evidence="2 8" id="KW-0436">Ligase</keyword>
<keyword evidence="3 8" id="KW-0479">Metal-binding</keyword>
<dbReference type="STRING" id="530584.SAMN05421630_106183"/>
<evidence type="ECO:0000256" key="8">
    <source>
        <dbReference type="HAMAP-Rule" id="MF_00420"/>
    </source>
</evidence>
<feature type="active site" evidence="8">
    <location>
        <position position="78"/>
    </location>
</feature>
<dbReference type="SUPFAM" id="SSF56042">
    <property type="entry name" value="PurM C-terminal domain-like"/>
    <property type="match status" value="2"/>
</dbReference>
<dbReference type="Pfam" id="PF02769">
    <property type="entry name" value="AIRS_C"/>
    <property type="match status" value="2"/>
</dbReference>
<dbReference type="NCBIfam" id="TIGR01736">
    <property type="entry name" value="FGAM_synth_II"/>
    <property type="match status" value="1"/>
</dbReference>
<dbReference type="Pfam" id="PF18072">
    <property type="entry name" value="FGAR-AT_linker"/>
    <property type="match status" value="1"/>
</dbReference>
<feature type="binding site" evidence="8">
    <location>
        <position position="577"/>
    </location>
    <ligand>
        <name>Mg(2+)</name>
        <dbReference type="ChEBI" id="CHEBI:18420"/>
        <label>1</label>
    </ligand>
</feature>
<dbReference type="UniPathway" id="UPA00074">
    <property type="reaction ID" value="UER00128"/>
</dbReference>
<keyword evidence="6 8" id="KW-0067">ATP-binding</keyword>
<accession>A0A1G6SGG7</accession>
<dbReference type="EMBL" id="FMZE01000006">
    <property type="protein sequence ID" value="SDD15979.1"/>
    <property type="molecule type" value="Genomic_DNA"/>
</dbReference>
<evidence type="ECO:0000256" key="5">
    <source>
        <dbReference type="ARBA" id="ARBA00022755"/>
    </source>
</evidence>
<evidence type="ECO:0000256" key="4">
    <source>
        <dbReference type="ARBA" id="ARBA00022741"/>
    </source>
</evidence>
<dbReference type="InterPro" id="IPR036676">
    <property type="entry name" value="PurM-like_C_sf"/>
</dbReference>
<keyword evidence="1 8" id="KW-0963">Cytoplasm</keyword>
<feature type="binding site" evidence="8">
    <location>
        <position position="125"/>
    </location>
    <ligand>
        <name>ATP</name>
        <dbReference type="ChEBI" id="CHEBI:30616"/>
    </ligand>
</feature>
<dbReference type="InterPro" id="IPR036921">
    <property type="entry name" value="PurM-like_N_sf"/>
</dbReference>
<evidence type="ECO:0000313" key="9">
    <source>
        <dbReference type="EMBL" id="SDD15979.1"/>
    </source>
</evidence>
<dbReference type="Gene3D" id="3.90.650.10">
    <property type="entry name" value="PurM-like C-terminal domain"/>
    <property type="match status" value="2"/>
</dbReference>
<dbReference type="NCBIfam" id="NF002290">
    <property type="entry name" value="PRK01213.1"/>
    <property type="match status" value="1"/>
</dbReference>
<dbReference type="PANTHER" id="PTHR43555:SF1">
    <property type="entry name" value="PHOSPHORIBOSYLFORMYLGLYCINAMIDINE SYNTHASE SUBUNIT PURL"/>
    <property type="match status" value="1"/>
</dbReference>
<comment type="caution">
    <text evidence="8">Lacks conserved residue(s) required for the propagation of feature annotation.</text>
</comment>
<dbReference type="InterPro" id="IPR010074">
    <property type="entry name" value="PRibForGlyAmidine_synth_PurL"/>
</dbReference>
<dbReference type="CDD" id="cd02204">
    <property type="entry name" value="PurL_repeat2"/>
    <property type="match status" value="1"/>
</dbReference>
<organism evidence="9 10">
    <name type="scientific">Prauserella marina</name>
    <dbReference type="NCBI Taxonomy" id="530584"/>
    <lineage>
        <taxon>Bacteria</taxon>
        <taxon>Bacillati</taxon>
        <taxon>Actinomycetota</taxon>
        <taxon>Actinomycetes</taxon>
        <taxon>Pseudonocardiales</taxon>
        <taxon>Pseudonocardiaceae</taxon>
        <taxon>Prauserella</taxon>
    </lineage>
</organism>
<feature type="binding site" evidence="8">
    <location>
        <position position="279"/>
    </location>
    <ligand>
        <name>substrate</name>
    </ligand>
</feature>
<comment type="catalytic activity">
    <reaction evidence="8">
        <text>N(2)-formyl-N(1)-(5-phospho-beta-D-ribosyl)glycinamide + L-glutamine + ATP + H2O = 2-formamido-N(1)-(5-O-phospho-beta-D-ribosyl)acetamidine + L-glutamate + ADP + phosphate + H(+)</text>
        <dbReference type="Rhea" id="RHEA:17129"/>
        <dbReference type="ChEBI" id="CHEBI:15377"/>
        <dbReference type="ChEBI" id="CHEBI:15378"/>
        <dbReference type="ChEBI" id="CHEBI:29985"/>
        <dbReference type="ChEBI" id="CHEBI:30616"/>
        <dbReference type="ChEBI" id="CHEBI:43474"/>
        <dbReference type="ChEBI" id="CHEBI:58359"/>
        <dbReference type="ChEBI" id="CHEBI:147286"/>
        <dbReference type="ChEBI" id="CHEBI:147287"/>
        <dbReference type="ChEBI" id="CHEBI:456216"/>
        <dbReference type="EC" id="6.3.5.3"/>
    </reaction>
</comment>
<feature type="binding site" evidence="8">
    <location>
        <begin position="128"/>
        <end position="131"/>
    </location>
    <ligand>
        <name>substrate</name>
    </ligand>
</feature>
<feature type="binding site" evidence="8">
    <location>
        <begin position="351"/>
        <end position="353"/>
    </location>
    <ligand>
        <name>substrate</name>
    </ligand>
</feature>
<gene>
    <name evidence="8" type="primary">purL</name>
    <name evidence="9" type="ORF">SAMN05421630_106183</name>
</gene>
<name>A0A1G6SGG7_9PSEU</name>
<comment type="subunit">
    <text evidence="8">Monomer. Part of the FGAM synthase complex composed of 1 PurL, 1 PurQ and 2 PurS subunits.</text>
</comment>
<dbReference type="HAMAP" id="MF_00420">
    <property type="entry name" value="PurL_2"/>
    <property type="match status" value="1"/>
</dbReference>
<dbReference type="PIRSF" id="PIRSF001587">
    <property type="entry name" value="FGAM_synthase_II"/>
    <property type="match status" value="1"/>
</dbReference>
<sequence>MATDFLAGPASILMAVASPHVETPVVDTTAHAAGTPELPQPYLELGLADDEYARIREILGRRPTEAELAMYSVMWSEHCSYKSSKRHLAYFGETTTPEMRAKMLAGIGENAGVVDIGDGWAVTFKVESHNHPSYVEPYQGAATGVGGIVRDILAMGARPLAVADPLRFGPADAPDTKRVLPGVVAGVAGYGNCLGLPNIGGEVVFDESYAGNPLVNAMCVGAMRVEDLHLAHASGTGNKIILFGARTGLDGIGGVSVLASDSFSGDETSGGRKKLPSVQVGDPFTEKVLIECCLELFGKKLVVGIQDLGGAGLSCATSELAAAGDGGMHINLDRVPLRAKGMTPAEILSSESQERMCAVVAPADVDAFMEVCRKWDVIATEIGEVTDGDHLVITWHDEVVVDVPPRTVAHQGPVYDRPFARPATQDALQADSTDSLPRPSTSDELRDTLLKVISSPNQASKEWVTQQYDRYVRGNTVLAQPSDSGVVRIDESTGRGVAVATDCNSRFVFLDPYQGTQLALAEAYRNVATGGAEPVAVTNCLNFGSPRDPGVMWQFERAVHGLADGCAQLGIPVTGGNVSFYNQTGDTAILPTPVVGVLGVIDDVRRRIPTGIGSEPGESLLLLGDTKDEFGGSAWASVIHGHLGGLPPEVDLERERLLAEILVAGSRDGMISAAHDLADGGLAQAVVEMALIGQCGARVLLDQDADPFVQLFSESAGRVLVAVPRSEELRFTEMCEARGLPWRKTGVVDPESAALDIQDVANYPLEELRVAWEGTLPALFD</sequence>
<dbReference type="InterPro" id="IPR041609">
    <property type="entry name" value="PurL_linker"/>
</dbReference>
<dbReference type="GO" id="GO:0005737">
    <property type="term" value="C:cytoplasm"/>
    <property type="evidence" value="ECO:0007669"/>
    <property type="project" value="UniProtKB-SubCell"/>
</dbReference>
<evidence type="ECO:0000313" key="10">
    <source>
        <dbReference type="Proteomes" id="UP000199494"/>
    </source>
</evidence>
<evidence type="ECO:0000256" key="7">
    <source>
        <dbReference type="ARBA" id="ARBA00022842"/>
    </source>
</evidence>
<dbReference type="InterPro" id="IPR010918">
    <property type="entry name" value="PurM-like_C_dom"/>
</dbReference>
<comment type="pathway">
    <text evidence="8">Purine metabolism; IMP biosynthesis via de novo pathway; 5-amino-1-(5-phospho-D-ribosyl)imidazole from N(2)-formyl-N(1)-(5-phospho-D-ribosyl)glycinamide: step 1/2.</text>
</comment>
<feature type="binding site" evidence="8">
    <location>
        <position position="576"/>
    </location>
    <ligand>
        <name>ATP</name>
        <dbReference type="ChEBI" id="CHEBI:30616"/>
    </ligand>
</feature>
<comment type="subcellular location">
    <subcellularLocation>
        <location evidence="8">Cytoplasm</location>
    </subcellularLocation>
</comment>
<feature type="binding site" evidence="8">
    <location>
        <position position="81"/>
    </location>
    <ligand>
        <name>ATP</name>
        <dbReference type="ChEBI" id="CHEBI:30616"/>
    </ligand>
</feature>
<dbReference type="InterPro" id="IPR016188">
    <property type="entry name" value="PurM-like_N"/>
</dbReference>
<dbReference type="Proteomes" id="UP000199494">
    <property type="component" value="Unassembled WGS sequence"/>
</dbReference>
<dbReference type="PANTHER" id="PTHR43555">
    <property type="entry name" value="PHOSPHORIBOSYLFORMYLGLYCINAMIDINE SYNTHASE SUBUNIT PURL"/>
    <property type="match status" value="1"/>
</dbReference>
<keyword evidence="7 8" id="KW-0460">Magnesium</keyword>